<evidence type="ECO:0000256" key="1">
    <source>
        <dbReference type="SAM" id="MobiDB-lite"/>
    </source>
</evidence>
<feature type="compositionally biased region" description="Basic residues" evidence="1">
    <location>
        <begin position="59"/>
        <end position="69"/>
    </location>
</feature>
<dbReference type="AlphaFoldDB" id="A0A5M9QS21"/>
<protein>
    <submittedName>
        <fullName evidence="2">Uncharacterized protein</fullName>
    </submittedName>
</protein>
<feature type="compositionally biased region" description="Polar residues" evidence="1">
    <location>
        <begin position="48"/>
        <end position="58"/>
    </location>
</feature>
<name>A0A5M9QS21_9HELI</name>
<proteinExistence type="predicted"/>
<dbReference type="Proteomes" id="UP000323707">
    <property type="component" value="Unassembled WGS sequence"/>
</dbReference>
<evidence type="ECO:0000313" key="2">
    <source>
        <dbReference type="EMBL" id="KAA8711138.1"/>
    </source>
</evidence>
<reference evidence="2 3" key="1">
    <citation type="submission" date="2019-09" db="EMBL/GenBank/DDBJ databases">
        <title>Draft genome sequence of various Type strains from the CCUG.</title>
        <authorList>
            <person name="Pineiro-Iglesias B."/>
            <person name="Tunovic T."/>
            <person name="Unosson C."/>
            <person name="Inganas E."/>
            <person name="Ohlen M."/>
            <person name="Cardew S."/>
            <person name="Jensie-Markopoulos S."/>
            <person name="Salva-Serra F."/>
            <person name="Jaen-Luchoro D."/>
            <person name="Karlsson R."/>
            <person name="Svensson-Stadler L."/>
            <person name="Chun J."/>
            <person name="Moore E."/>
        </authorList>
    </citation>
    <scope>NUCLEOTIDE SEQUENCE [LARGE SCALE GENOMIC DNA]</scope>
    <source>
        <strain evidence="2 3">CCUG 32756T</strain>
    </source>
</reference>
<dbReference type="RefSeq" id="WP_150336710.1">
    <property type="nucleotide sequence ID" value="NZ_JAERIX010000025.1"/>
</dbReference>
<sequence length="76" mass="8610">MCKKVVLWILKTPKDSRIFDEFCALREKAQGSYLSGNDRRAFLTLAQKSQKAESTNPKQAKRSFFRKANAKGGENA</sequence>
<organism evidence="2 3">
    <name type="scientific">Helicobacter canis</name>
    <dbReference type="NCBI Taxonomy" id="29419"/>
    <lineage>
        <taxon>Bacteria</taxon>
        <taxon>Pseudomonadati</taxon>
        <taxon>Campylobacterota</taxon>
        <taxon>Epsilonproteobacteria</taxon>
        <taxon>Campylobacterales</taxon>
        <taxon>Helicobacteraceae</taxon>
        <taxon>Helicobacter</taxon>
    </lineage>
</organism>
<feature type="region of interest" description="Disordered" evidence="1">
    <location>
        <begin position="48"/>
        <end position="76"/>
    </location>
</feature>
<comment type="caution">
    <text evidence="2">The sequence shown here is derived from an EMBL/GenBank/DDBJ whole genome shotgun (WGS) entry which is preliminary data.</text>
</comment>
<dbReference type="EMBL" id="VXKE01000004">
    <property type="protein sequence ID" value="KAA8711138.1"/>
    <property type="molecule type" value="Genomic_DNA"/>
</dbReference>
<accession>A0A5M9QS21</accession>
<gene>
    <name evidence="2" type="ORF">F4V45_01265</name>
</gene>
<evidence type="ECO:0000313" key="3">
    <source>
        <dbReference type="Proteomes" id="UP000323707"/>
    </source>
</evidence>